<dbReference type="Pfam" id="PF13409">
    <property type="entry name" value="GST_N_2"/>
    <property type="match status" value="1"/>
</dbReference>
<dbReference type="eggNOG" id="ENOG502QQN3">
    <property type="taxonomic scope" value="Eukaryota"/>
</dbReference>
<dbReference type="Gene3D" id="3.40.30.10">
    <property type="entry name" value="Glutaredoxin"/>
    <property type="match status" value="1"/>
</dbReference>
<feature type="domain" description="Glutathione S-transferase UstS-like C-terminal" evidence="2">
    <location>
        <begin position="127"/>
        <end position="237"/>
    </location>
</feature>
<evidence type="ECO:0000313" key="3">
    <source>
        <dbReference type="EMBL" id="EME41571.1"/>
    </source>
</evidence>
<evidence type="ECO:0000313" key="4">
    <source>
        <dbReference type="Proteomes" id="UP000016933"/>
    </source>
</evidence>
<dbReference type="Gene3D" id="1.20.1050.10">
    <property type="match status" value="1"/>
</dbReference>
<organism evidence="3 4">
    <name type="scientific">Dothistroma septosporum (strain NZE10 / CBS 128990)</name>
    <name type="common">Red band needle blight fungus</name>
    <name type="synonym">Mycosphaerella pini</name>
    <dbReference type="NCBI Taxonomy" id="675120"/>
    <lineage>
        <taxon>Eukaryota</taxon>
        <taxon>Fungi</taxon>
        <taxon>Dikarya</taxon>
        <taxon>Ascomycota</taxon>
        <taxon>Pezizomycotina</taxon>
        <taxon>Dothideomycetes</taxon>
        <taxon>Dothideomycetidae</taxon>
        <taxon>Mycosphaerellales</taxon>
        <taxon>Mycosphaerellaceae</taxon>
        <taxon>Dothistroma</taxon>
    </lineage>
</organism>
<evidence type="ECO:0000259" key="2">
    <source>
        <dbReference type="Pfam" id="PF22041"/>
    </source>
</evidence>
<protein>
    <submittedName>
        <fullName evidence="3">Uncharacterized protein</fullName>
    </submittedName>
</protein>
<reference evidence="4" key="1">
    <citation type="journal article" date="2012" name="PLoS Genet.">
        <title>The genomes of the fungal plant pathogens Cladosporium fulvum and Dothistroma septosporum reveal adaptation to different hosts and lifestyles but also signatures of common ancestry.</title>
        <authorList>
            <person name="de Wit P.J.G.M."/>
            <person name="van der Burgt A."/>
            <person name="Oekmen B."/>
            <person name="Stergiopoulos I."/>
            <person name="Abd-Elsalam K.A."/>
            <person name="Aerts A.L."/>
            <person name="Bahkali A.H."/>
            <person name="Beenen H.G."/>
            <person name="Chettri P."/>
            <person name="Cox M.P."/>
            <person name="Datema E."/>
            <person name="de Vries R.P."/>
            <person name="Dhillon B."/>
            <person name="Ganley A.R."/>
            <person name="Griffiths S.A."/>
            <person name="Guo Y."/>
            <person name="Hamelin R.C."/>
            <person name="Henrissat B."/>
            <person name="Kabir M.S."/>
            <person name="Jashni M.K."/>
            <person name="Kema G."/>
            <person name="Klaubauf S."/>
            <person name="Lapidus A."/>
            <person name="Levasseur A."/>
            <person name="Lindquist E."/>
            <person name="Mehrabi R."/>
            <person name="Ohm R.A."/>
            <person name="Owen T.J."/>
            <person name="Salamov A."/>
            <person name="Schwelm A."/>
            <person name="Schijlen E."/>
            <person name="Sun H."/>
            <person name="van den Burg H.A."/>
            <person name="van Ham R.C.H.J."/>
            <person name="Zhang S."/>
            <person name="Goodwin S.B."/>
            <person name="Grigoriev I.V."/>
            <person name="Collemare J."/>
            <person name="Bradshaw R.E."/>
        </authorList>
    </citation>
    <scope>NUCLEOTIDE SEQUENCE [LARGE SCALE GENOMIC DNA]</scope>
    <source>
        <strain evidence="4">NZE10 / CBS 128990</strain>
    </source>
</reference>
<name>N1PJT4_DOTSN</name>
<dbReference type="OrthoDB" id="4951845at2759"/>
<accession>N1PJT4</accession>
<reference evidence="3 4" key="2">
    <citation type="journal article" date="2012" name="PLoS Pathog.">
        <title>Diverse lifestyles and strategies of plant pathogenesis encoded in the genomes of eighteen Dothideomycetes fungi.</title>
        <authorList>
            <person name="Ohm R.A."/>
            <person name="Feau N."/>
            <person name="Henrissat B."/>
            <person name="Schoch C.L."/>
            <person name="Horwitz B.A."/>
            <person name="Barry K.W."/>
            <person name="Condon B.J."/>
            <person name="Copeland A.C."/>
            <person name="Dhillon B."/>
            <person name="Glaser F."/>
            <person name="Hesse C.N."/>
            <person name="Kosti I."/>
            <person name="LaButti K."/>
            <person name="Lindquist E.A."/>
            <person name="Lucas S."/>
            <person name="Salamov A.A."/>
            <person name="Bradshaw R.E."/>
            <person name="Ciuffetti L."/>
            <person name="Hamelin R.C."/>
            <person name="Kema G.H.J."/>
            <person name="Lawrence C."/>
            <person name="Scott J.A."/>
            <person name="Spatafora J.W."/>
            <person name="Turgeon B.G."/>
            <person name="de Wit P.J.G.M."/>
            <person name="Zhong S."/>
            <person name="Goodwin S.B."/>
            <person name="Grigoriev I.V."/>
        </authorList>
    </citation>
    <scope>NUCLEOTIDE SEQUENCE [LARGE SCALE GENOMIC DNA]</scope>
    <source>
        <strain evidence="4">NZE10 / CBS 128990</strain>
    </source>
</reference>
<dbReference type="EMBL" id="KB446542">
    <property type="protein sequence ID" value="EME41571.1"/>
    <property type="molecule type" value="Genomic_DNA"/>
</dbReference>
<proteinExistence type="predicted"/>
<dbReference type="AlphaFoldDB" id="N1PJT4"/>
<gene>
    <name evidence="3" type="ORF">DOTSEDRAFT_55362</name>
</gene>
<sequence>MSMQDQLLILYDLPTKREDIDSWSPNVWKTRLALNYKKIPYKTVWLKHADIAPTLSGLGISPNESKSQGPPQSPYTLPAVKFPDGTFAMDSAKIAVELEKRYPSPKFPSLKLEEGTQDEVMKLFGGVAVPLLPMIYDKIASNILLEESVTEWKAKKSKQMGMPFEEWVAKNGGEGAWEKAGEGIGKLVESVKGRKKDEGPFILGRELSCGDFVVAGLLESCRRIDKGLYERMLSFDNDGVLKGVHEACGKWFDRDD</sequence>
<dbReference type="Proteomes" id="UP000016933">
    <property type="component" value="Unassembled WGS sequence"/>
</dbReference>
<dbReference type="InterPro" id="IPR054416">
    <property type="entry name" value="GST_UstS-like_C"/>
</dbReference>
<dbReference type="OMA" id="VETWHEG"/>
<dbReference type="InterPro" id="IPR036249">
    <property type="entry name" value="Thioredoxin-like_sf"/>
</dbReference>
<dbReference type="Pfam" id="PF22041">
    <property type="entry name" value="GST_C_7"/>
    <property type="match status" value="1"/>
</dbReference>
<feature type="domain" description="GST N-terminal" evidence="1">
    <location>
        <begin position="23"/>
        <end position="100"/>
    </location>
</feature>
<dbReference type="STRING" id="675120.N1PJT4"/>
<keyword evidence="4" id="KW-1185">Reference proteome</keyword>
<dbReference type="HOGENOM" id="CLU_011226_4_3_1"/>
<evidence type="ECO:0000259" key="1">
    <source>
        <dbReference type="Pfam" id="PF13409"/>
    </source>
</evidence>
<dbReference type="InterPro" id="IPR004045">
    <property type="entry name" value="Glutathione_S-Trfase_N"/>
</dbReference>
<dbReference type="SUPFAM" id="SSF52833">
    <property type="entry name" value="Thioredoxin-like"/>
    <property type="match status" value="1"/>
</dbReference>